<dbReference type="PANTHER" id="PTHR38926:SF72">
    <property type="entry name" value="IM:7136021-RELATED"/>
    <property type="match status" value="1"/>
</dbReference>
<dbReference type="InterPro" id="IPR032675">
    <property type="entry name" value="LRR_dom_sf"/>
</dbReference>
<comment type="caution">
    <text evidence="1">The sequence shown here is derived from an EMBL/GenBank/DDBJ whole genome shotgun (WGS) entry which is preliminary data.</text>
</comment>
<dbReference type="SUPFAM" id="SSF52047">
    <property type="entry name" value="RNI-like"/>
    <property type="match status" value="2"/>
</dbReference>
<name>A0ABQ8UJP8_9EUKA</name>
<proteinExistence type="predicted"/>
<protein>
    <recommendedName>
        <fullName evidence="3">F-box domain-containing protein</fullName>
    </recommendedName>
</protein>
<dbReference type="EMBL" id="JAPMOS010000045">
    <property type="protein sequence ID" value="KAJ4457504.1"/>
    <property type="molecule type" value="Genomic_DNA"/>
</dbReference>
<dbReference type="PANTHER" id="PTHR38926">
    <property type="entry name" value="F-BOX DOMAIN CONTAINING PROTEIN, EXPRESSED"/>
    <property type="match status" value="1"/>
</dbReference>
<dbReference type="Gene3D" id="3.80.10.10">
    <property type="entry name" value="Ribonuclease Inhibitor"/>
    <property type="match status" value="1"/>
</dbReference>
<organism evidence="1 2">
    <name type="scientific">Paratrimastix pyriformis</name>
    <dbReference type="NCBI Taxonomy" id="342808"/>
    <lineage>
        <taxon>Eukaryota</taxon>
        <taxon>Metamonada</taxon>
        <taxon>Preaxostyla</taxon>
        <taxon>Paratrimastigidae</taxon>
        <taxon>Paratrimastix</taxon>
    </lineage>
</organism>
<sequence>MPKTPPNLLPPVAAVAVDDTPLLLRLPSELLPGIVEASASPLRTYIQLLSLCRVTRTATRGTPRELSFFCDDDADPLIDEVMVPTPDALAALVGPCKTLAKLTLPCGDVLPLWRRGKEAACAPWVSEAFSGHGQLTVLTAPSASAARVFMATLPGIVGHLPGLEQLHLGGPDKSTVTTRHIPLGPEDSVFWADSLRKSFRSLMAALGRSCPRLRVLHHTMPCDDVPPNALLPIAGVITDLHAPMGGNSGVSSKSFIAACLTSMRHLTLGWCSRHFLRPIASRLTQLRLLGSDLSKRRWRHEISESLADVGLCRLETLQLPLRCGPSAGATFARLIGANRKTLRTVILSVICDTPGTEAALWMLLDPLNGLPHLTDLTVILDGDGLTAPSHDEVVFACLTPGLLDRLEHLAIHLQHPWKAHCPMMIPLVRIASRRLRTLCLDVHNLPLQETTVELTCPRLEELALPEHGGFDPCLGKLVLDCPQLRSIEGFPGRSWFSGADAPCQHQATPMPHLVRVHKVRSGCSLATPLLSQLLDTAPRLRDLSGPSPGLHEGALLTRLLASGSLVRLSLSFSASLLPRHHAPQAADGRTLRLPAQLERLEVPCFFGIDGMELVVDAPGLRSLSLTAASSLTRTRVALRCPALGALKLGAARLVSLGLADPRGPVPPLIHLTLAIQLWGVPPVGEVKDESFMEDAAGPVELLGSRLRRICLKGTFPAWPQLAAALGRLPRLAELRLEDITSPGDLVLACPALKRLVLDVTRFRSVVFDCPLLEVLTVTRDSLELLEPAGGRVPPNLHLPTDFLYSDRSLRARFPWLKWVPPAERPW</sequence>
<evidence type="ECO:0000313" key="1">
    <source>
        <dbReference type="EMBL" id="KAJ4457504.1"/>
    </source>
</evidence>
<reference evidence="1" key="1">
    <citation type="journal article" date="2022" name="bioRxiv">
        <title>Genomics of Preaxostyla Flagellates Illuminates Evolutionary Transitions and the Path Towards Mitochondrial Loss.</title>
        <authorList>
            <person name="Novak L.V.F."/>
            <person name="Treitli S.C."/>
            <person name="Pyrih J."/>
            <person name="Halakuc P."/>
            <person name="Pipaliya S.V."/>
            <person name="Vacek V."/>
            <person name="Brzon O."/>
            <person name="Soukal P."/>
            <person name="Eme L."/>
            <person name="Dacks J.B."/>
            <person name="Karnkowska A."/>
            <person name="Elias M."/>
            <person name="Hampl V."/>
        </authorList>
    </citation>
    <scope>NUCLEOTIDE SEQUENCE</scope>
    <source>
        <strain evidence="1">RCP-MX</strain>
    </source>
</reference>
<accession>A0ABQ8UJP8</accession>
<evidence type="ECO:0000313" key="2">
    <source>
        <dbReference type="Proteomes" id="UP001141327"/>
    </source>
</evidence>
<dbReference type="Proteomes" id="UP001141327">
    <property type="component" value="Unassembled WGS sequence"/>
</dbReference>
<gene>
    <name evidence="1" type="ORF">PAPYR_6980</name>
</gene>
<keyword evidence="2" id="KW-1185">Reference proteome</keyword>
<evidence type="ECO:0008006" key="3">
    <source>
        <dbReference type="Google" id="ProtNLM"/>
    </source>
</evidence>